<comment type="caution">
    <text evidence="1">The sequence shown here is derived from an EMBL/GenBank/DDBJ whole genome shotgun (WGS) entry which is preliminary data.</text>
</comment>
<name>A0ACA9M4R8_9GLOM</name>
<feature type="non-terminal residue" evidence="1">
    <location>
        <position position="80"/>
    </location>
</feature>
<gene>
    <name evidence="1" type="ORF">SCALOS_LOCUS5727</name>
</gene>
<keyword evidence="2" id="KW-1185">Reference proteome</keyword>
<protein>
    <submittedName>
        <fullName evidence="1">8350_t:CDS:1</fullName>
    </submittedName>
</protein>
<evidence type="ECO:0000313" key="2">
    <source>
        <dbReference type="Proteomes" id="UP000789860"/>
    </source>
</evidence>
<sequence length="80" mass="9284">MSSTMHIVALIDKKSRQNGMEYGIGRYRFEENQFGTIRYKISPSARQTKYCLPFSEGDVVTMVGKFSYEIVDKIECFTVR</sequence>
<proteinExistence type="predicted"/>
<organism evidence="1 2">
    <name type="scientific">Scutellospora calospora</name>
    <dbReference type="NCBI Taxonomy" id="85575"/>
    <lineage>
        <taxon>Eukaryota</taxon>
        <taxon>Fungi</taxon>
        <taxon>Fungi incertae sedis</taxon>
        <taxon>Mucoromycota</taxon>
        <taxon>Glomeromycotina</taxon>
        <taxon>Glomeromycetes</taxon>
        <taxon>Diversisporales</taxon>
        <taxon>Gigasporaceae</taxon>
        <taxon>Scutellospora</taxon>
    </lineage>
</organism>
<dbReference type="EMBL" id="CAJVPM010009844">
    <property type="protein sequence ID" value="CAG8567509.1"/>
    <property type="molecule type" value="Genomic_DNA"/>
</dbReference>
<evidence type="ECO:0000313" key="1">
    <source>
        <dbReference type="EMBL" id="CAG8567509.1"/>
    </source>
</evidence>
<dbReference type="Proteomes" id="UP000789860">
    <property type="component" value="Unassembled WGS sequence"/>
</dbReference>
<accession>A0ACA9M4R8</accession>
<reference evidence="1" key="1">
    <citation type="submission" date="2021-06" db="EMBL/GenBank/DDBJ databases">
        <authorList>
            <person name="Kallberg Y."/>
            <person name="Tangrot J."/>
            <person name="Rosling A."/>
        </authorList>
    </citation>
    <scope>NUCLEOTIDE SEQUENCE</scope>
    <source>
        <strain evidence="1">AU212A</strain>
    </source>
</reference>